<protein>
    <submittedName>
        <fullName evidence="4">LUC7-like protein 3</fullName>
    </submittedName>
</protein>
<feature type="compositionally biased region" description="Basic residues" evidence="3">
    <location>
        <begin position="282"/>
        <end position="324"/>
    </location>
</feature>
<comment type="caution">
    <text evidence="4">The sequence shown here is derived from an EMBL/GenBank/DDBJ whole genome shotgun (WGS) entry which is preliminary data.</text>
</comment>
<dbReference type="GO" id="GO:0006376">
    <property type="term" value="P:mRNA splice site recognition"/>
    <property type="evidence" value="ECO:0007669"/>
    <property type="project" value="InterPro"/>
</dbReference>
<feature type="compositionally biased region" description="Basic and acidic residues" evidence="3">
    <location>
        <begin position="325"/>
        <end position="337"/>
    </location>
</feature>
<keyword evidence="2" id="KW-0175">Coiled coil</keyword>
<dbReference type="PANTHER" id="PTHR12375">
    <property type="entry name" value="RNA-BINDING PROTEIN LUC7-RELATED"/>
    <property type="match status" value="1"/>
</dbReference>
<evidence type="ECO:0000313" key="5">
    <source>
        <dbReference type="Proteomes" id="UP000762676"/>
    </source>
</evidence>
<dbReference type="GO" id="GO:0003729">
    <property type="term" value="F:mRNA binding"/>
    <property type="evidence" value="ECO:0007669"/>
    <property type="project" value="InterPro"/>
</dbReference>
<feature type="compositionally biased region" description="Basic and acidic residues" evidence="3">
    <location>
        <begin position="391"/>
        <end position="427"/>
    </location>
</feature>
<evidence type="ECO:0000256" key="2">
    <source>
        <dbReference type="SAM" id="Coils"/>
    </source>
</evidence>
<dbReference type="GO" id="GO:0005685">
    <property type="term" value="C:U1 snRNP"/>
    <property type="evidence" value="ECO:0007669"/>
    <property type="project" value="InterPro"/>
</dbReference>
<sequence length="506" mass="59554">MSAEAKALLDELMGRSRNLDPSQQPVDISWNSDDVCKHFLCGFCPHELFTNTRADLGPCNKIHDDLFKKEYEKSSKYERCGYEEDFMRFLQSLITDVEKRIRRGHQRLALNSQQSTLSLNGGISTQQEDKVKLLTEKINELVEQAEDLGCHGKVEEAQGVMKLVDQLKEERQDLEKQPAQEESPMIKQMEVCDVCGAFLIVGDAPQRQDEHLMGKQHAGYAQVRAEIDRRKKKVRDEIEAREATQAKLKLERDEREKERQRERDERRKKERDREKERERDRGKRRRSGSRSRDRRRSHSRDRKRSSSRDRKKRRSTSRDRRRGQRSRDRDRERERDRSRRSRSGSKSHRSSRSSRRSSSRDRRSSHRRSRDRSSRDRHRSRSKDRKRKSSHEKDKDRDSKHSSKSEKEDIRVEKNAKDEKCTPEIKNCENGGIEEEQADQEKNETRDETERGQRGDCLQHKDTDSSIPMQIDETGDSVNGNDKDFEEEASNLHGPPLSEGDTKIDE</sequence>
<dbReference type="InterPro" id="IPR004882">
    <property type="entry name" value="Luc7-rel"/>
</dbReference>
<feature type="region of interest" description="Disordered" evidence="3">
    <location>
        <begin position="250"/>
        <end position="506"/>
    </location>
</feature>
<evidence type="ECO:0000256" key="3">
    <source>
        <dbReference type="SAM" id="MobiDB-lite"/>
    </source>
</evidence>
<feature type="compositionally biased region" description="Basic and acidic residues" evidence="3">
    <location>
        <begin position="439"/>
        <end position="464"/>
    </location>
</feature>
<dbReference type="Proteomes" id="UP000762676">
    <property type="component" value="Unassembled WGS sequence"/>
</dbReference>
<dbReference type="Pfam" id="PF03194">
    <property type="entry name" value="LUC7"/>
    <property type="match status" value="1"/>
</dbReference>
<reference evidence="4 5" key="1">
    <citation type="journal article" date="2021" name="Elife">
        <title>Chloroplast acquisition without the gene transfer in kleptoplastic sea slugs, Plakobranchus ocellatus.</title>
        <authorList>
            <person name="Maeda T."/>
            <person name="Takahashi S."/>
            <person name="Yoshida T."/>
            <person name="Shimamura S."/>
            <person name="Takaki Y."/>
            <person name="Nagai Y."/>
            <person name="Toyoda A."/>
            <person name="Suzuki Y."/>
            <person name="Arimoto A."/>
            <person name="Ishii H."/>
            <person name="Satoh N."/>
            <person name="Nishiyama T."/>
            <person name="Hasebe M."/>
            <person name="Maruyama T."/>
            <person name="Minagawa J."/>
            <person name="Obokata J."/>
            <person name="Shigenobu S."/>
        </authorList>
    </citation>
    <scope>NUCLEOTIDE SEQUENCE [LARGE SCALE GENOMIC DNA]</scope>
</reference>
<gene>
    <name evidence="4" type="ORF">ElyMa_006883500</name>
</gene>
<evidence type="ECO:0000313" key="4">
    <source>
        <dbReference type="EMBL" id="GFS19830.1"/>
    </source>
</evidence>
<dbReference type="AlphaFoldDB" id="A0AAV4JBW0"/>
<dbReference type="EMBL" id="BMAT01013771">
    <property type="protein sequence ID" value="GFS19830.1"/>
    <property type="molecule type" value="Genomic_DNA"/>
</dbReference>
<feature type="compositionally biased region" description="Basic and acidic residues" evidence="3">
    <location>
        <begin position="250"/>
        <end position="281"/>
    </location>
</feature>
<name>A0AAV4JBW0_9GAST</name>
<keyword evidence="5" id="KW-1185">Reference proteome</keyword>
<accession>A0AAV4JBW0</accession>
<comment type="similarity">
    <text evidence="1">Belongs to the Luc7 family.</text>
</comment>
<feature type="compositionally biased region" description="Basic residues" evidence="3">
    <location>
        <begin position="338"/>
        <end position="390"/>
    </location>
</feature>
<proteinExistence type="inferred from homology"/>
<feature type="coiled-coil region" evidence="2">
    <location>
        <begin position="124"/>
        <end position="177"/>
    </location>
</feature>
<organism evidence="4 5">
    <name type="scientific">Elysia marginata</name>
    <dbReference type="NCBI Taxonomy" id="1093978"/>
    <lineage>
        <taxon>Eukaryota</taxon>
        <taxon>Metazoa</taxon>
        <taxon>Spiralia</taxon>
        <taxon>Lophotrochozoa</taxon>
        <taxon>Mollusca</taxon>
        <taxon>Gastropoda</taxon>
        <taxon>Heterobranchia</taxon>
        <taxon>Euthyneura</taxon>
        <taxon>Panpulmonata</taxon>
        <taxon>Sacoglossa</taxon>
        <taxon>Placobranchoidea</taxon>
        <taxon>Plakobranchidae</taxon>
        <taxon>Elysia</taxon>
    </lineage>
</organism>
<evidence type="ECO:0000256" key="1">
    <source>
        <dbReference type="ARBA" id="ARBA00005655"/>
    </source>
</evidence>